<accession>A0A0H4VMG6</accession>
<sequence length="212" mass="24072">MLARALLTLLLLFWLQTGFAQKWVPPVSLVANSQLQSIAKLSYHDSLKTYVIEFNPELAMQAGPFVSAFHQAHEYGHLQRGHVNKKKLNQQGNGMLQLNKDMEIGADIYATEYLYLQDKSILLSMLDYLHTSAHEDLLHYPRKARAHRLDQHLHSLSSYSTQNVACRHRLHNEDESACTHVSDTGKPLHGSDYTPCLHVTHPAGDNVKVRNQ</sequence>
<protein>
    <submittedName>
        <fullName evidence="1">Uncharacterized protein</fullName>
    </submittedName>
</protein>
<dbReference type="PATRIC" id="fig|1379910.4.peg.820"/>
<dbReference type="AlphaFoldDB" id="A0A0H4VMG6"/>
<gene>
    <name evidence="1" type="ORF">TH63_03795</name>
</gene>
<dbReference type="KEGG" id="ruf:TH63_03795"/>
<dbReference type="EMBL" id="CP010777">
    <property type="protein sequence ID" value="AKQ44949.1"/>
    <property type="molecule type" value="Genomic_DNA"/>
</dbReference>
<evidence type="ECO:0000313" key="1">
    <source>
        <dbReference type="EMBL" id="AKQ44949.1"/>
    </source>
</evidence>
<name>A0A0H4VMG6_9BACT</name>
<keyword evidence="2" id="KW-1185">Reference proteome</keyword>
<dbReference type="OrthoDB" id="1411960at2"/>
<organism evidence="1 2">
    <name type="scientific">Rufibacter radiotolerans</name>
    <dbReference type="NCBI Taxonomy" id="1379910"/>
    <lineage>
        <taxon>Bacteria</taxon>
        <taxon>Pseudomonadati</taxon>
        <taxon>Bacteroidota</taxon>
        <taxon>Cytophagia</taxon>
        <taxon>Cytophagales</taxon>
        <taxon>Hymenobacteraceae</taxon>
        <taxon>Rufibacter</taxon>
    </lineage>
</organism>
<reference evidence="1 2" key="1">
    <citation type="submission" date="2015-01" db="EMBL/GenBank/DDBJ databases">
        <title>Rufibacter sp./DG31D/ whole genome sequencing.</title>
        <authorList>
            <person name="Kim M.K."/>
            <person name="Srinivasan S."/>
            <person name="Lee J.-J."/>
        </authorList>
    </citation>
    <scope>NUCLEOTIDE SEQUENCE [LARGE SCALE GENOMIC DNA]</scope>
    <source>
        <strain evidence="1 2">DG31D</strain>
    </source>
</reference>
<dbReference type="RefSeq" id="WP_048919769.1">
    <property type="nucleotide sequence ID" value="NZ_CP010777.1"/>
</dbReference>
<dbReference type="Proteomes" id="UP000036458">
    <property type="component" value="Chromosome"/>
</dbReference>
<proteinExistence type="predicted"/>
<evidence type="ECO:0000313" key="2">
    <source>
        <dbReference type="Proteomes" id="UP000036458"/>
    </source>
</evidence>